<dbReference type="RefSeq" id="WP_266086412.1">
    <property type="nucleotide sequence ID" value="NZ_RKLV01000003.1"/>
</dbReference>
<dbReference type="InterPro" id="IPR036227">
    <property type="entry name" value="Ribosomal_uL15/eL18_sf"/>
</dbReference>
<evidence type="ECO:0000313" key="10">
    <source>
        <dbReference type="Proteomes" id="UP001149411"/>
    </source>
</evidence>
<evidence type="ECO:0000256" key="5">
    <source>
        <dbReference type="HAMAP-Rule" id="MF_01341"/>
    </source>
</evidence>
<keyword evidence="5" id="KW-0694">RNA-binding</keyword>
<dbReference type="Proteomes" id="UP001149411">
    <property type="component" value="Unassembled WGS sequence"/>
</dbReference>
<feature type="region of interest" description="Disordered" evidence="7">
    <location>
        <begin position="128"/>
        <end position="148"/>
    </location>
</feature>
<evidence type="ECO:0000256" key="1">
    <source>
        <dbReference type="ARBA" id="ARBA00007320"/>
    </source>
</evidence>
<protein>
    <recommendedName>
        <fullName evidence="4 5">Large ribosomal subunit protein uL15</fullName>
    </recommendedName>
</protein>
<dbReference type="GO" id="GO:0019843">
    <property type="term" value="F:rRNA binding"/>
    <property type="evidence" value="ECO:0007669"/>
    <property type="project" value="UniProtKB-UniRule"/>
</dbReference>
<evidence type="ECO:0000256" key="3">
    <source>
        <dbReference type="ARBA" id="ARBA00023274"/>
    </source>
</evidence>
<evidence type="ECO:0000256" key="6">
    <source>
        <dbReference type="RuleBase" id="RU003888"/>
    </source>
</evidence>
<keyword evidence="3 5" id="KW-0687">Ribonucleoprotein</keyword>
<dbReference type="GO" id="GO:0006412">
    <property type="term" value="P:translation"/>
    <property type="evidence" value="ECO:0007669"/>
    <property type="project" value="UniProtKB-UniRule"/>
</dbReference>
<feature type="compositionally biased region" description="Acidic residues" evidence="7">
    <location>
        <begin position="139"/>
        <end position="148"/>
    </location>
</feature>
<comment type="similarity">
    <text evidence="1 5 6">Belongs to the universal ribosomal protein uL15 family.</text>
</comment>
<dbReference type="EMBL" id="RKLV01000003">
    <property type="protein sequence ID" value="MCX2818571.1"/>
    <property type="molecule type" value="Genomic_DNA"/>
</dbReference>
<dbReference type="AlphaFoldDB" id="A0A9Q4GIS9"/>
<evidence type="ECO:0000256" key="7">
    <source>
        <dbReference type="SAM" id="MobiDB-lite"/>
    </source>
</evidence>
<dbReference type="Gene3D" id="4.10.990.10">
    <property type="match status" value="1"/>
</dbReference>
<feature type="region of interest" description="Disordered" evidence="7">
    <location>
        <begin position="1"/>
        <end position="61"/>
    </location>
</feature>
<gene>
    <name evidence="5" type="primary">rpl15</name>
    <name evidence="9" type="ORF">EGH25_04285</name>
</gene>
<keyword evidence="10" id="KW-1185">Reference proteome</keyword>
<feature type="compositionally biased region" description="Basic residues" evidence="7">
    <location>
        <begin position="1"/>
        <end position="13"/>
    </location>
</feature>
<comment type="function">
    <text evidence="5">Binds to the 23S rRNA.</text>
</comment>
<evidence type="ECO:0000256" key="4">
    <source>
        <dbReference type="ARBA" id="ARBA00035200"/>
    </source>
</evidence>
<feature type="compositionally biased region" description="Basic residues" evidence="7">
    <location>
        <begin position="21"/>
        <end position="30"/>
    </location>
</feature>
<dbReference type="HAMAP" id="MF_01341">
    <property type="entry name" value="Ribosomal_uL15"/>
    <property type="match status" value="1"/>
</dbReference>
<name>A0A9Q4GIS9_9EURY</name>
<dbReference type="Pfam" id="PF00828">
    <property type="entry name" value="Ribosomal_L27A"/>
    <property type="match status" value="1"/>
</dbReference>
<evidence type="ECO:0000259" key="8">
    <source>
        <dbReference type="Pfam" id="PF00828"/>
    </source>
</evidence>
<dbReference type="InterPro" id="IPR027386">
    <property type="entry name" value="Rbsml_uL15_N"/>
</dbReference>
<sequence length="148" mass="15844">MSRDSKKRGRGSRTHGGGTQKNRRGAGHRGGRGDAGRKKHEAKNHPELGKTGFKRPQKVVDDVDVSNVGDIDRSIETLVERGVAEETDDGYTVDASALGVDKVLGSGQVRNTLTVHADDFSDSAVEKIESAGGEVVVTSDEDETEEEE</sequence>
<dbReference type="PANTHER" id="PTHR11721">
    <property type="entry name" value="60S RIBOSOMAL PROTEIN L27A"/>
    <property type="match status" value="1"/>
</dbReference>
<dbReference type="Gene3D" id="3.100.10.10">
    <property type="match status" value="1"/>
</dbReference>
<evidence type="ECO:0000256" key="2">
    <source>
        <dbReference type="ARBA" id="ARBA00022980"/>
    </source>
</evidence>
<dbReference type="InterPro" id="IPR021131">
    <property type="entry name" value="Ribosomal_uL15/eL18"/>
</dbReference>
<dbReference type="PANTHER" id="PTHR11721:SF3">
    <property type="entry name" value="LARGE RIBOSOMAL SUBUNIT PROTEIN UL15"/>
    <property type="match status" value="1"/>
</dbReference>
<keyword evidence="5" id="KW-0699">rRNA-binding</keyword>
<reference evidence="9" key="1">
    <citation type="submission" date="2022-09" db="EMBL/GenBank/DDBJ databases">
        <title>Haloadaptaus new haloarchaeum isolated from saline soil.</title>
        <authorList>
            <person name="Duran-Viseras A."/>
            <person name="Sanchez-Porro C."/>
            <person name="Ventosa A."/>
        </authorList>
    </citation>
    <scope>NUCLEOTIDE SEQUENCE</scope>
    <source>
        <strain evidence="9">F3-133</strain>
    </source>
</reference>
<keyword evidence="2 5" id="KW-0689">Ribosomal protein</keyword>
<dbReference type="PROSITE" id="PS00475">
    <property type="entry name" value="RIBOSOMAL_L15"/>
    <property type="match status" value="1"/>
</dbReference>
<feature type="domain" description="Large ribosomal subunit protein uL15/eL18" evidence="8">
    <location>
        <begin position="67"/>
        <end position="136"/>
    </location>
</feature>
<dbReference type="InterPro" id="IPR001196">
    <property type="entry name" value="Ribosomal_uL15_CS"/>
</dbReference>
<proteinExistence type="inferred from homology"/>
<accession>A0A9Q4GIS9</accession>
<dbReference type="SUPFAM" id="SSF52080">
    <property type="entry name" value="Ribosomal proteins L15p and L18e"/>
    <property type="match status" value="1"/>
</dbReference>
<comment type="caution">
    <text evidence="9">The sequence shown here is derived from an EMBL/GenBank/DDBJ whole genome shotgun (WGS) entry which is preliminary data.</text>
</comment>
<evidence type="ECO:0000313" key="9">
    <source>
        <dbReference type="EMBL" id="MCX2818571.1"/>
    </source>
</evidence>
<comment type="subunit">
    <text evidence="5">Part of the 50S ribosomal subunit.</text>
</comment>
<dbReference type="GO" id="GO:0022625">
    <property type="term" value="C:cytosolic large ribosomal subunit"/>
    <property type="evidence" value="ECO:0007669"/>
    <property type="project" value="TreeGrafter"/>
</dbReference>
<organism evidence="9 10">
    <name type="scientific">Halorutilus salinus</name>
    <dbReference type="NCBI Taxonomy" id="2487751"/>
    <lineage>
        <taxon>Archaea</taxon>
        <taxon>Methanobacteriati</taxon>
        <taxon>Methanobacteriota</taxon>
        <taxon>Stenosarchaea group</taxon>
        <taxon>Halobacteria</taxon>
        <taxon>Halorutilales</taxon>
        <taxon>Halorutilaceae</taxon>
        <taxon>Halorutilus</taxon>
    </lineage>
</organism>
<dbReference type="InterPro" id="IPR030878">
    <property type="entry name" value="Ribosomal_uL15"/>
</dbReference>
<dbReference type="GO" id="GO:0003735">
    <property type="term" value="F:structural constituent of ribosome"/>
    <property type="evidence" value="ECO:0007669"/>
    <property type="project" value="InterPro"/>
</dbReference>